<feature type="coiled-coil region" evidence="1">
    <location>
        <begin position="624"/>
        <end position="676"/>
    </location>
</feature>
<dbReference type="GO" id="GO:0007268">
    <property type="term" value="P:chemical synaptic transmission"/>
    <property type="evidence" value="ECO:0007669"/>
    <property type="project" value="InterPro"/>
</dbReference>
<sequence>MPPPLFTTFPSLPVFVVESGENRLTSQSEKPEPVNTHSSSDVAAGEIESETQRKHHIKVQQHSKRRNPVVDKQGGVVGGSSSKDEVFIHPRRHHHHHRHKYHRYSSAQAMGGEELTCEGEPSQSEVSEIPLEQQQEQQPKPEPRQKLFNGMEHNRSQSGRRAALLQEVDRLTKENKELTINLQQLSHSSQDSGYQQTTLDETLRKKEEDIQILKDKLLKLEANNKQLKEQRDAYKAELQDIKHREGSASEQIATLKAQNQELNGDVTLLKNLVYRLNVELDRYQQKLHKQGATELPPLKVTPSEVQEKEASMSWRTVNKNALGPLLEAYQETIQEKNDLILDYEQDLNKFVAKCKQVVAENEKLYQDLEEANKQIAEKCGTWHTLNQDTSLVREENELLTNQLQLQKEKLQQIQVTYDERVAELTRDNEMLVNKFHQYRGDLLTLKGQYSVLREEYDRLKKDAENKVPFAIHSASVSECRRLLEELKAKYEGDRSSLASQIQELLSQKPHLEVQLFNVTAENKRLQIHVKTLDKLLKKAQHQCEELQSRLVTCQVSRDTSKRQLQKAMMFAEELVGEQENLLHQLHAKQEENNSIARLGTTIVYRMGSLKTKLKTVQKGAWAELDVVEKRIRQQETDVERMKDEYHREVLRLRNLVKQKESIISRLQQEKMKTQEDLEVVWRAATSEDLRIKEKLKQASFLSDRESDLFLNHNRTFT</sequence>
<dbReference type="GO" id="GO:0097539">
    <property type="term" value="C:ciliary transition fiber"/>
    <property type="evidence" value="ECO:0007669"/>
    <property type="project" value="TreeGrafter"/>
</dbReference>
<dbReference type="PANTHER" id="PTHR36170:SF1">
    <property type="entry name" value="CENTROSOMAL PROTEIN OF 89 KDA"/>
    <property type="match status" value="1"/>
</dbReference>
<dbReference type="InterPro" id="IPR033545">
    <property type="entry name" value="CEP89"/>
</dbReference>
<accession>A0A6L2Q3B5</accession>
<dbReference type="Proteomes" id="UP000502823">
    <property type="component" value="Unassembled WGS sequence"/>
</dbReference>
<keyword evidence="4" id="KW-1185">Reference proteome</keyword>
<dbReference type="PANTHER" id="PTHR36170">
    <property type="entry name" value="CENTROSOMAL PROTEIN OF 89 KDA"/>
    <property type="match status" value="1"/>
</dbReference>
<dbReference type="InParanoid" id="A0A6L2Q3B5"/>
<keyword evidence="1" id="KW-0175">Coiled coil</keyword>
<dbReference type="EMBL" id="BLKM01000900">
    <property type="protein sequence ID" value="GFG39391.1"/>
    <property type="molecule type" value="Genomic_DNA"/>
</dbReference>
<organism evidence="3 4">
    <name type="scientific">Coptotermes formosanus</name>
    <name type="common">Formosan subterranean termite</name>
    <dbReference type="NCBI Taxonomy" id="36987"/>
    <lineage>
        <taxon>Eukaryota</taxon>
        <taxon>Metazoa</taxon>
        <taxon>Ecdysozoa</taxon>
        <taxon>Arthropoda</taxon>
        <taxon>Hexapoda</taxon>
        <taxon>Insecta</taxon>
        <taxon>Pterygota</taxon>
        <taxon>Neoptera</taxon>
        <taxon>Polyneoptera</taxon>
        <taxon>Dictyoptera</taxon>
        <taxon>Blattodea</taxon>
        <taxon>Blattoidea</taxon>
        <taxon>Termitoidae</taxon>
        <taxon>Rhinotermitidae</taxon>
        <taxon>Coptotermes</taxon>
    </lineage>
</organism>
<dbReference type="GO" id="GO:0060271">
    <property type="term" value="P:cilium assembly"/>
    <property type="evidence" value="ECO:0007669"/>
    <property type="project" value="InterPro"/>
</dbReference>
<dbReference type="AlphaFoldDB" id="A0A6L2Q3B5"/>
<feature type="region of interest" description="Disordered" evidence="2">
    <location>
        <begin position="113"/>
        <end position="160"/>
    </location>
</feature>
<feature type="coiled-coil region" evidence="1">
    <location>
        <begin position="161"/>
        <end position="272"/>
    </location>
</feature>
<comment type="caution">
    <text evidence="3">The sequence shown here is derived from an EMBL/GenBank/DDBJ whole genome shotgun (WGS) entry which is preliminary data.</text>
</comment>
<feature type="region of interest" description="Disordered" evidence="2">
    <location>
        <begin position="20"/>
        <end position="83"/>
    </location>
</feature>
<dbReference type="OrthoDB" id="6622877at2759"/>
<dbReference type="GO" id="GO:0005814">
    <property type="term" value="C:centriole"/>
    <property type="evidence" value="ECO:0007669"/>
    <property type="project" value="InterPro"/>
</dbReference>
<dbReference type="GO" id="GO:0007005">
    <property type="term" value="P:mitochondrion organization"/>
    <property type="evidence" value="ECO:0007669"/>
    <property type="project" value="InterPro"/>
</dbReference>
<evidence type="ECO:0000313" key="3">
    <source>
        <dbReference type="EMBL" id="GFG39391.1"/>
    </source>
</evidence>
<name>A0A6L2Q3B5_COPFO</name>
<feature type="compositionally biased region" description="Basic residues" evidence="2">
    <location>
        <begin position="53"/>
        <end position="67"/>
    </location>
</feature>
<dbReference type="GO" id="GO:0045202">
    <property type="term" value="C:synapse"/>
    <property type="evidence" value="ECO:0007669"/>
    <property type="project" value="GOC"/>
</dbReference>
<proteinExistence type="predicted"/>
<protein>
    <recommendedName>
        <fullName evidence="5">Centrosomal protein of 89 kDa</fullName>
    </recommendedName>
</protein>
<feature type="coiled-coil region" evidence="1">
    <location>
        <begin position="522"/>
        <end position="591"/>
    </location>
</feature>
<evidence type="ECO:0000256" key="1">
    <source>
        <dbReference type="SAM" id="Coils"/>
    </source>
</evidence>
<evidence type="ECO:0000256" key="2">
    <source>
        <dbReference type="SAM" id="MobiDB-lite"/>
    </source>
</evidence>
<feature type="compositionally biased region" description="Low complexity" evidence="2">
    <location>
        <begin position="128"/>
        <end position="138"/>
    </location>
</feature>
<evidence type="ECO:0008006" key="5">
    <source>
        <dbReference type="Google" id="ProtNLM"/>
    </source>
</evidence>
<reference evidence="4" key="1">
    <citation type="submission" date="2020-01" db="EMBL/GenBank/DDBJ databases">
        <title>Draft genome sequence of the Termite Coptotermes fromosanus.</title>
        <authorList>
            <person name="Itakura S."/>
            <person name="Yosikawa Y."/>
            <person name="Umezawa K."/>
        </authorList>
    </citation>
    <scope>NUCLEOTIDE SEQUENCE [LARGE SCALE GENOMIC DNA]</scope>
</reference>
<evidence type="ECO:0000313" key="4">
    <source>
        <dbReference type="Proteomes" id="UP000502823"/>
    </source>
</evidence>
<feature type="coiled-coil region" evidence="1">
    <location>
        <begin position="326"/>
        <end position="416"/>
    </location>
</feature>
<gene>
    <name evidence="3" type="ORF">Cfor_08340</name>
</gene>